<keyword evidence="7" id="KW-0539">Nucleus</keyword>
<dbReference type="Pfam" id="PF23769">
    <property type="entry name" value="Beta-prop_WDR75_2nd"/>
    <property type="match status" value="1"/>
</dbReference>
<evidence type="ECO:0000313" key="9">
    <source>
        <dbReference type="EMBL" id="CAG7717113.1"/>
    </source>
</evidence>
<dbReference type="PANTHER" id="PTHR44215:SF1">
    <property type="entry name" value="WD REPEAT-CONTAINING PROTEIN 75"/>
    <property type="match status" value="1"/>
</dbReference>
<evidence type="ECO:0000256" key="1">
    <source>
        <dbReference type="ARBA" id="ARBA00004604"/>
    </source>
</evidence>
<dbReference type="InterPro" id="IPR001680">
    <property type="entry name" value="WD40_rpt"/>
</dbReference>
<dbReference type="AlphaFoldDB" id="A0A8J2JZ04"/>
<dbReference type="InterPro" id="IPR053826">
    <property type="entry name" value="WDR75"/>
</dbReference>
<evidence type="ECO:0000259" key="8">
    <source>
        <dbReference type="Pfam" id="PF23769"/>
    </source>
</evidence>
<dbReference type="InterPro" id="IPR057644">
    <property type="entry name" value="Beta-prop_WDR75_2nd"/>
</dbReference>
<dbReference type="OrthoDB" id="4096at2759"/>
<reference evidence="9" key="1">
    <citation type="submission" date="2021-06" db="EMBL/GenBank/DDBJ databases">
        <authorList>
            <person name="Hodson N. C."/>
            <person name="Mongue J. A."/>
            <person name="Jaron S. K."/>
        </authorList>
    </citation>
    <scope>NUCLEOTIDE SEQUENCE</scope>
</reference>
<feature type="domain" description="WD repeat-containing protein 75 second beta-propeller" evidence="8">
    <location>
        <begin position="359"/>
        <end position="676"/>
    </location>
</feature>
<dbReference type="GO" id="GO:0006364">
    <property type="term" value="P:rRNA processing"/>
    <property type="evidence" value="ECO:0007669"/>
    <property type="project" value="UniProtKB-KW"/>
</dbReference>
<keyword evidence="4" id="KW-0853">WD repeat</keyword>
<evidence type="ECO:0000256" key="7">
    <source>
        <dbReference type="ARBA" id="ARBA00023242"/>
    </source>
</evidence>
<keyword evidence="3" id="KW-0698">rRNA processing</keyword>
<evidence type="ECO:0000256" key="5">
    <source>
        <dbReference type="ARBA" id="ARBA00022737"/>
    </source>
</evidence>
<accession>A0A8J2JZ04</accession>
<dbReference type="EMBL" id="CAJVCH010043365">
    <property type="protein sequence ID" value="CAG7717113.1"/>
    <property type="molecule type" value="Genomic_DNA"/>
</dbReference>
<dbReference type="GO" id="GO:0045943">
    <property type="term" value="P:positive regulation of transcription by RNA polymerase I"/>
    <property type="evidence" value="ECO:0007669"/>
    <property type="project" value="InterPro"/>
</dbReference>
<name>A0A8J2JZ04_9HEXA</name>
<keyword evidence="5" id="KW-0677">Repeat</keyword>
<dbReference type="PANTHER" id="PTHR44215">
    <property type="entry name" value="WD REPEAT-CONTAINING PROTEIN 75"/>
    <property type="match status" value="1"/>
</dbReference>
<evidence type="ECO:0000256" key="4">
    <source>
        <dbReference type="ARBA" id="ARBA00022574"/>
    </source>
</evidence>
<evidence type="ECO:0000313" key="10">
    <source>
        <dbReference type="Proteomes" id="UP000708208"/>
    </source>
</evidence>
<sequence>MIKEDPLKNLEVQVKNGGTLISHRAVFTPDSTSLLVVTGNKILIYNIATSRCTGTIEPPSAEDICNIAIDPSEEDTVLVCTVKGLLYYYRISTGELKLRRHLNLAPKNWTATVILSVDNIVYPNPTNFFILATVEGYPLPSLYSVSETMESPYFLERLCVDIVRNSHSLAFGVGGKFLAAIQEKGLYVRDCVRKVVKKHLYGDRKLTSVAVHPYDWVCATGDDTGRIILWVNSLEQNSPAKTVFHWHTLPVGDLSFSVDGSQIHSGGGECTLVKWDISHVENKRTIPRLGLPIRHVTVSSKSSLTAVSQADNSIKIIDSHNKVIGNIQNITQCYIPEDEKDTVASDSTYGGSRVYQAGLVEDPIRHALVMNGKPGQLQCFSFAEDKHLYDLDITNQNYITSERNKAIPFSDVNHISFSKNGRWLITSESRFEEGSFTETRLKFWKFDSVKQKFSLNTSIDWPHENGVVSLKIQPIGDEDGTLIAATSGGDRRFKTWGIVHDTSIHSKSEWWNCENVGTYRNLAAGPLRFSADGSLLAVSFFRVLTLWTTENHEFKGALSHQRLDEPLRMIEFGNKTCSHLVVCSAHSYLAVWDVIAFSLLWAVPLQVDSLAVDQFSENVAVFSSKNHAYIFRASDPEPIAVYNYVSKSKVLSSVFVSSICTKNTEMESTLLFINSSQELCSFLPKDFQKNDKSASIKYSSNSPIPVTPFAQIVADKTVSHVPKLEKGLQATSGGVGLVGAQIVQAVIESSPHTMPSISFYCEQLLNATTAKINPGERFQEMEKLVLDSHLSNKVKALKFDVDQPENMDVDDTKPSEVVDVLPDLSIIADENISWIHNIVFS</sequence>
<keyword evidence="6" id="KW-0804">Transcription</keyword>
<evidence type="ECO:0000256" key="2">
    <source>
        <dbReference type="ARBA" id="ARBA00022517"/>
    </source>
</evidence>
<dbReference type="GO" id="GO:0032040">
    <property type="term" value="C:small-subunit processome"/>
    <property type="evidence" value="ECO:0007669"/>
    <property type="project" value="InterPro"/>
</dbReference>
<protein>
    <recommendedName>
        <fullName evidence="8">WD repeat-containing protein 75 second beta-propeller domain-containing protein</fullName>
    </recommendedName>
</protein>
<evidence type="ECO:0000256" key="3">
    <source>
        <dbReference type="ARBA" id="ARBA00022552"/>
    </source>
</evidence>
<gene>
    <name evidence="9" type="ORF">AFUS01_LOCUS6587</name>
</gene>
<dbReference type="Proteomes" id="UP000708208">
    <property type="component" value="Unassembled WGS sequence"/>
</dbReference>
<keyword evidence="2" id="KW-0690">Ribosome biogenesis</keyword>
<proteinExistence type="predicted"/>
<organism evidence="9 10">
    <name type="scientific">Allacma fusca</name>
    <dbReference type="NCBI Taxonomy" id="39272"/>
    <lineage>
        <taxon>Eukaryota</taxon>
        <taxon>Metazoa</taxon>
        <taxon>Ecdysozoa</taxon>
        <taxon>Arthropoda</taxon>
        <taxon>Hexapoda</taxon>
        <taxon>Collembola</taxon>
        <taxon>Symphypleona</taxon>
        <taxon>Sminthuridae</taxon>
        <taxon>Allacma</taxon>
    </lineage>
</organism>
<dbReference type="GO" id="GO:2000234">
    <property type="term" value="P:positive regulation of rRNA processing"/>
    <property type="evidence" value="ECO:0007669"/>
    <property type="project" value="TreeGrafter"/>
</dbReference>
<dbReference type="Pfam" id="PF23869">
    <property type="entry name" value="Beta-prop_WDR75_1st"/>
    <property type="match status" value="1"/>
</dbReference>
<comment type="subcellular location">
    <subcellularLocation>
        <location evidence="1">Nucleus</location>
        <location evidence="1">Nucleolus</location>
    </subcellularLocation>
</comment>
<comment type="caution">
    <text evidence="9">The sequence shown here is derived from an EMBL/GenBank/DDBJ whole genome shotgun (WGS) entry which is preliminary data.</text>
</comment>
<dbReference type="SMART" id="SM00320">
    <property type="entry name" value="WD40"/>
    <property type="match status" value="6"/>
</dbReference>
<keyword evidence="10" id="KW-1185">Reference proteome</keyword>
<evidence type="ECO:0000256" key="6">
    <source>
        <dbReference type="ARBA" id="ARBA00023163"/>
    </source>
</evidence>
<dbReference type="GO" id="GO:0003723">
    <property type="term" value="F:RNA binding"/>
    <property type="evidence" value="ECO:0007669"/>
    <property type="project" value="InterPro"/>
</dbReference>